<proteinExistence type="predicted"/>
<dbReference type="GO" id="GO:0003677">
    <property type="term" value="F:DNA binding"/>
    <property type="evidence" value="ECO:0007669"/>
    <property type="project" value="InterPro"/>
</dbReference>
<reference evidence="2" key="1">
    <citation type="submission" date="2018-06" db="EMBL/GenBank/DDBJ databases">
        <authorList>
            <person name="Zhirakovskaya E."/>
        </authorList>
    </citation>
    <scope>NUCLEOTIDE SEQUENCE</scope>
</reference>
<sequence length="84" mass="9297">MAHLVKIGNSQGIRIPKPLIQQAHLEGKELDIQVVNQGILVTPSKKPRENWKKAIETTLAANGPETTDGEWLDAALTSDKDLEW</sequence>
<gene>
    <name evidence="2" type="ORF">MNBD_GAMMA05-1473</name>
</gene>
<dbReference type="Gene3D" id="2.10.260.10">
    <property type="match status" value="1"/>
</dbReference>
<evidence type="ECO:0000259" key="1">
    <source>
        <dbReference type="SMART" id="SM00966"/>
    </source>
</evidence>
<name>A0A3B0W8M2_9ZZZZ</name>
<dbReference type="InterPro" id="IPR007159">
    <property type="entry name" value="SpoVT-AbrB_dom"/>
</dbReference>
<dbReference type="SUPFAM" id="SSF89447">
    <property type="entry name" value="AbrB/MazE/MraZ-like"/>
    <property type="match status" value="1"/>
</dbReference>
<protein>
    <recommendedName>
        <fullName evidence="1">SpoVT-AbrB domain-containing protein</fullName>
    </recommendedName>
</protein>
<dbReference type="AlphaFoldDB" id="A0A3B0W8M2"/>
<accession>A0A3B0W8M2</accession>
<dbReference type="InterPro" id="IPR037914">
    <property type="entry name" value="SpoVT-AbrB_sf"/>
</dbReference>
<evidence type="ECO:0000313" key="2">
    <source>
        <dbReference type="EMBL" id="VAW51621.1"/>
    </source>
</evidence>
<feature type="domain" description="SpoVT-AbrB" evidence="1">
    <location>
        <begin position="5"/>
        <end position="49"/>
    </location>
</feature>
<dbReference type="EMBL" id="UOFE01000021">
    <property type="protein sequence ID" value="VAW51621.1"/>
    <property type="molecule type" value="Genomic_DNA"/>
</dbReference>
<dbReference type="Pfam" id="PF04014">
    <property type="entry name" value="MazE_antitoxin"/>
    <property type="match status" value="1"/>
</dbReference>
<dbReference type="SMART" id="SM00966">
    <property type="entry name" value="SpoVT_AbrB"/>
    <property type="match status" value="1"/>
</dbReference>
<organism evidence="2">
    <name type="scientific">hydrothermal vent metagenome</name>
    <dbReference type="NCBI Taxonomy" id="652676"/>
    <lineage>
        <taxon>unclassified sequences</taxon>
        <taxon>metagenomes</taxon>
        <taxon>ecological metagenomes</taxon>
    </lineage>
</organism>